<dbReference type="PANTHER" id="PTHR12668:SF43">
    <property type="entry name" value="TRANSMEMBRANE PROTEIN 14 HOMOLOG"/>
    <property type="match status" value="1"/>
</dbReference>
<sequence length="106" mass="11058">MAPIGDTTDYLGYAYATLLAVGGIMGGLKRGSKISLVAGCGSSLLAAYGASRVSQNSADVIPSLATASTLLILMGYRFYQGRKFMPAGLVAALSLLMAIRYYNLKP</sequence>
<dbReference type="Gene3D" id="1.10.10.1740">
    <property type="entry name" value="Transmembrane protein 14-like"/>
    <property type="match status" value="1"/>
</dbReference>
<dbReference type="Proteomes" id="UP001355207">
    <property type="component" value="Chromosome 2"/>
</dbReference>
<evidence type="ECO:0000256" key="3">
    <source>
        <dbReference type="ARBA" id="ARBA00022692"/>
    </source>
</evidence>
<dbReference type="Pfam" id="PF03647">
    <property type="entry name" value="Tmemb_14"/>
    <property type="match status" value="1"/>
</dbReference>
<name>A0AAX4JNN3_9TREE</name>
<comment type="similarity">
    <text evidence="2">Belongs to the TMEM14 family.</text>
</comment>
<feature type="transmembrane region" description="Helical" evidence="6">
    <location>
        <begin position="60"/>
        <end position="79"/>
    </location>
</feature>
<dbReference type="InterPro" id="IPR005349">
    <property type="entry name" value="TMEM14"/>
</dbReference>
<keyword evidence="3 6" id="KW-0812">Transmembrane</keyword>
<dbReference type="GO" id="GO:0070453">
    <property type="term" value="P:regulation of heme biosynthetic process"/>
    <property type="evidence" value="ECO:0007669"/>
    <property type="project" value="TreeGrafter"/>
</dbReference>
<accession>A0AAX4JNN3</accession>
<evidence type="ECO:0000313" key="7">
    <source>
        <dbReference type="EMBL" id="WWC87025.1"/>
    </source>
</evidence>
<proteinExistence type="inferred from homology"/>
<comment type="subcellular location">
    <subcellularLocation>
        <location evidence="1">Membrane</location>
    </subcellularLocation>
</comment>
<evidence type="ECO:0000256" key="2">
    <source>
        <dbReference type="ARBA" id="ARBA00007590"/>
    </source>
</evidence>
<keyword evidence="4 6" id="KW-1133">Transmembrane helix</keyword>
<evidence type="ECO:0000256" key="4">
    <source>
        <dbReference type="ARBA" id="ARBA00022989"/>
    </source>
</evidence>
<dbReference type="RefSeq" id="XP_066073788.1">
    <property type="nucleotide sequence ID" value="XM_066217691.1"/>
</dbReference>
<feature type="transmembrane region" description="Helical" evidence="6">
    <location>
        <begin position="84"/>
        <end position="102"/>
    </location>
</feature>
<dbReference type="GeneID" id="91092580"/>
<evidence type="ECO:0008006" key="9">
    <source>
        <dbReference type="Google" id="ProtNLM"/>
    </source>
</evidence>
<dbReference type="PANTHER" id="PTHR12668">
    <property type="entry name" value="TRANSMEMBRANE PROTEIN 14, 15"/>
    <property type="match status" value="1"/>
</dbReference>
<keyword evidence="5 6" id="KW-0472">Membrane</keyword>
<evidence type="ECO:0000256" key="5">
    <source>
        <dbReference type="ARBA" id="ARBA00023136"/>
    </source>
</evidence>
<dbReference type="EMBL" id="CP144099">
    <property type="protein sequence ID" value="WWC87025.1"/>
    <property type="molecule type" value="Genomic_DNA"/>
</dbReference>
<dbReference type="AlphaFoldDB" id="A0AAX4JNN3"/>
<evidence type="ECO:0000313" key="8">
    <source>
        <dbReference type="Proteomes" id="UP001355207"/>
    </source>
</evidence>
<dbReference type="GO" id="GO:0031966">
    <property type="term" value="C:mitochondrial membrane"/>
    <property type="evidence" value="ECO:0007669"/>
    <property type="project" value="TreeGrafter"/>
</dbReference>
<protein>
    <recommendedName>
        <fullName evidence="9">Transmembrane protein 14</fullName>
    </recommendedName>
</protein>
<evidence type="ECO:0000256" key="6">
    <source>
        <dbReference type="SAM" id="Phobius"/>
    </source>
</evidence>
<reference evidence="7 8" key="1">
    <citation type="submission" date="2024-01" db="EMBL/GenBank/DDBJ databases">
        <title>Comparative genomics of Cryptococcus and Kwoniella reveals pathogenesis evolution and contrasting modes of karyotype evolution via chromosome fusion or intercentromeric recombination.</title>
        <authorList>
            <person name="Coelho M.A."/>
            <person name="David-Palma M."/>
            <person name="Shea T."/>
            <person name="Bowers K."/>
            <person name="McGinley-Smith S."/>
            <person name="Mohammad A.W."/>
            <person name="Gnirke A."/>
            <person name="Yurkov A.M."/>
            <person name="Nowrousian M."/>
            <person name="Sun S."/>
            <person name="Cuomo C.A."/>
            <person name="Heitman J."/>
        </authorList>
    </citation>
    <scope>NUCLEOTIDE SEQUENCE [LARGE SCALE GENOMIC DNA]</scope>
    <source>
        <strain evidence="7 8">CBS 6074</strain>
    </source>
</reference>
<dbReference type="InterPro" id="IPR044890">
    <property type="entry name" value="TMEM14_sf"/>
</dbReference>
<evidence type="ECO:0000256" key="1">
    <source>
        <dbReference type="ARBA" id="ARBA00004370"/>
    </source>
</evidence>
<gene>
    <name evidence="7" type="ORF">L201_001908</name>
</gene>
<feature type="transmembrane region" description="Helical" evidence="6">
    <location>
        <begin position="12"/>
        <end position="28"/>
    </location>
</feature>
<organism evidence="7 8">
    <name type="scientific">Kwoniella dendrophila CBS 6074</name>
    <dbReference type="NCBI Taxonomy" id="1295534"/>
    <lineage>
        <taxon>Eukaryota</taxon>
        <taxon>Fungi</taxon>
        <taxon>Dikarya</taxon>
        <taxon>Basidiomycota</taxon>
        <taxon>Agaricomycotina</taxon>
        <taxon>Tremellomycetes</taxon>
        <taxon>Tremellales</taxon>
        <taxon>Cryptococcaceae</taxon>
        <taxon>Kwoniella</taxon>
    </lineage>
</organism>
<keyword evidence="8" id="KW-1185">Reference proteome</keyword>